<dbReference type="PROSITE" id="PS00572">
    <property type="entry name" value="GLYCOSYL_HYDROL_F1_1"/>
    <property type="match status" value="1"/>
</dbReference>
<evidence type="ECO:0000256" key="7">
    <source>
        <dbReference type="SAM" id="SignalP"/>
    </source>
</evidence>
<protein>
    <recommendedName>
        <fullName evidence="10">Beta-glucosidase</fullName>
    </recommendedName>
</protein>
<reference evidence="8 9" key="1">
    <citation type="submission" date="2022-12" db="EMBL/GenBank/DDBJ databases">
        <title>Chromosome-scale assembly of the Ensete ventricosum genome.</title>
        <authorList>
            <person name="Dussert Y."/>
            <person name="Stocks J."/>
            <person name="Wendawek A."/>
            <person name="Woldeyes F."/>
            <person name="Nichols R.A."/>
            <person name="Borrell J.S."/>
        </authorList>
    </citation>
    <scope>NUCLEOTIDE SEQUENCE [LARGE SCALE GENOMIC DNA]</scope>
    <source>
        <strain evidence="9">cv. Maze</strain>
        <tissue evidence="8">Seeds</tissue>
    </source>
</reference>
<evidence type="ECO:0000256" key="4">
    <source>
        <dbReference type="PROSITE-ProRule" id="PRU10055"/>
    </source>
</evidence>
<dbReference type="Gene3D" id="3.20.20.80">
    <property type="entry name" value="Glycosidases"/>
    <property type="match status" value="2"/>
</dbReference>
<evidence type="ECO:0000313" key="8">
    <source>
        <dbReference type="EMBL" id="KAJ8485107.1"/>
    </source>
</evidence>
<evidence type="ECO:0000256" key="5">
    <source>
        <dbReference type="RuleBase" id="RU003690"/>
    </source>
</evidence>
<dbReference type="SUPFAM" id="SSF51445">
    <property type="entry name" value="(Trans)glycosidases"/>
    <property type="match status" value="1"/>
</dbReference>
<keyword evidence="3 6" id="KW-0326">Glycosidase</keyword>
<evidence type="ECO:0000256" key="1">
    <source>
        <dbReference type="ARBA" id="ARBA00010838"/>
    </source>
</evidence>
<name>A0AAV8QYB7_ENSVE</name>
<dbReference type="InterPro" id="IPR017853">
    <property type="entry name" value="GH"/>
</dbReference>
<dbReference type="Proteomes" id="UP001222027">
    <property type="component" value="Unassembled WGS sequence"/>
</dbReference>
<accession>A0AAV8QYB7</accession>
<dbReference type="InterPro" id="IPR018120">
    <property type="entry name" value="Glyco_hydro_1_AS"/>
</dbReference>
<keyword evidence="9" id="KW-1185">Reference proteome</keyword>
<proteinExistence type="inferred from homology"/>
<dbReference type="PANTHER" id="PTHR10353">
    <property type="entry name" value="GLYCOSYL HYDROLASE"/>
    <property type="match status" value="1"/>
</dbReference>
<dbReference type="PROSITE" id="PS00653">
    <property type="entry name" value="GLYCOSYL_HYDROL_F1_2"/>
    <property type="match status" value="1"/>
</dbReference>
<dbReference type="AlphaFoldDB" id="A0AAV8QYB7"/>
<dbReference type="InterPro" id="IPR001360">
    <property type="entry name" value="Glyco_hydro_1"/>
</dbReference>
<dbReference type="Pfam" id="PF00232">
    <property type="entry name" value="Glyco_hydro_1"/>
    <property type="match status" value="2"/>
</dbReference>
<comment type="similarity">
    <text evidence="1 5">Belongs to the glycosyl hydrolase 1 family.</text>
</comment>
<evidence type="ECO:0000256" key="6">
    <source>
        <dbReference type="RuleBase" id="RU004468"/>
    </source>
</evidence>
<evidence type="ECO:0008006" key="10">
    <source>
        <dbReference type="Google" id="ProtNLM"/>
    </source>
</evidence>
<evidence type="ECO:0000256" key="2">
    <source>
        <dbReference type="ARBA" id="ARBA00022801"/>
    </source>
</evidence>
<dbReference type="PANTHER" id="PTHR10353:SF137">
    <property type="entry name" value="MYROSINASE 3-RELATED"/>
    <property type="match status" value="1"/>
</dbReference>
<feature type="active site" description="Nucleophile" evidence="4">
    <location>
        <position position="216"/>
    </location>
</feature>
<keyword evidence="7" id="KW-0732">Signal</keyword>
<dbReference type="InterPro" id="IPR033132">
    <property type="entry name" value="GH_1_N_CS"/>
</dbReference>
<gene>
    <name evidence="8" type="ORF">OPV22_017592</name>
</gene>
<dbReference type="GO" id="GO:0005975">
    <property type="term" value="P:carbohydrate metabolic process"/>
    <property type="evidence" value="ECO:0007669"/>
    <property type="project" value="InterPro"/>
</dbReference>
<evidence type="ECO:0000256" key="3">
    <source>
        <dbReference type="ARBA" id="ARBA00023295"/>
    </source>
</evidence>
<dbReference type="EMBL" id="JAQQAF010000005">
    <property type="protein sequence ID" value="KAJ8485107.1"/>
    <property type="molecule type" value="Genomic_DNA"/>
</dbReference>
<feature type="chain" id="PRO_5043922447" description="Beta-glucosidase" evidence="7">
    <location>
        <begin position="25"/>
        <end position="310"/>
    </location>
</feature>
<organism evidence="8 9">
    <name type="scientific">Ensete ventricosum</name>
    <name type="common">Abyssinian banana</name>
    <name type="synonym">Musa ensete</name>
    <dbReference type="NCBI Taxonomy" id="4639"/>
    <lineage>
        <taxon>Eukaryota</taxon>
        <taxon>Viridiplantae</taxon>
        <taxon>Streptophyta</taxon>
        <taxon>Embryophyta</taxon>
        <taxon>Tracheophyta</taxon>
        <taxon>Spermatophyta</taxon>
        <taxon>Magnoliopsida</taxon>
        <taxon>Liliopsida</taxon>
        <taxon>Zingiberales</taxon>
        <taxon>Musaceae</taxon>
        <taxon>Ensete</taxon>
    </lineage>
</organism>
<keyword evidence="2 6" id="KW-0378">Hydrolase</keyword>
<dbReference type="PRINTS" id="PR00131">
    <property type="entry name" value="GLHYDRLASE1"/>
</dbReference>
<sequence length="310" mass="35398">MPLTVSSIFFPLFVLLSNDGRTAADGVEQKAVISFNRSNFQSTFVFGAASSAYQYEGATAEGGKEPSVWVTFTHMHPEVIEDRSNGDASQRGEIGITLISHWFVPYENSKSDADAVARALDFMFRWFMDPLSQGDYPFMIRAPVGDRLPEFTAKQSEMVKGSFDFIGLNYYTTYYANSSSPTTAASSWIYIYPRGIRELSLYVKGRYNDPIIYITENGVAEVNNASWPLNKALQDDTRIDYHRRHLSFVLEAMSKRAKVRGYFAWSLLDNFEWISGYTVRFGLVHVDYFKDGFKRYPKASADWFRQLLKN</sequence>
<dbReference type="GO" id="GO:0008422">
    <property type="term" value="F:beta-glucosidase activity"/>
    <property type="evidence" value="ECO:0007669"/>
    <property type="project" value="UniProtKB-ARBA"/>
</dbReference>
<evidence type="ECO:0000313" key="9">
    <source>
        <dbReference type="Proteomes" id="UP001222027"/>
    </source>
</evidence>
<comment type="caution">
    <text evidence="8">The sequence shown here is derived from an EMBL/GenBank/DDBJ whole genome shotgun (WGS) entry which is preliminary data.</text>
</comment>
<feature type="signal peptide" evidence="7">
    <location>
        <begin position="1"/>
        <end position="24"/>
    </location>
</feature>